<proteinExistence type="predicted"/>
<reference evidence="2 3" key="1">
    <citation type="submission" date="2016-06" db="EMBL/GenBank/DDBJ databases">
        <title>Genome sequence of Porphyrobacter dokdonensis DSW-74.</title>
        <authorList>
            <person name="Kim J.F."/>
            <person name="Song J.Y."/>
        </authorList>
    </citation>
    <scope>NUCLEOTIDE SEQUENCE [LARGE SCALE GENOMIC DNA]</scope>
    <source>
        <strain evidence="2 3">DSW-74</strain>
    </source>
</reference>
<evidence type="ECO:0000313" key="3">
    <source>
        <dbReference type="Proteomes" id="UP000092484"/>
    </source>
</evidence>
<protein>
    <submittedName>
        <fullName evidence="2">DUF2853 domain-containing protein</fullName>
    </submittedName>
</protein>
<sequence length="173" mass="17905">MSNEAPAIDWADDVKRYVPGADSGAIAGIVHHAMVALKTREPALVSFGNPTETRRVRENFCKKTLGLSGPDAELDSAIAAVGQRMSDSASHHRVTAYYLLADHFDRLGQFRAAATPPAEAARPLTPWAATMFDGPPPGTAIGGPSTDLRFASLIGLGGAVLALIAAIASTAGG</sequence>
<dbReference type="Proteomes" id="UP000092484">
    <property type="component" value="Unassembled WGS sequence"/>
</dbReference>
<dbReference type="STRING" id="1300349.I603_1756"/>
<keyword evidence="1" id="KW-1133">Transmembrane helix</keyword>
<dbReference type="Pfam" id="PF11015">
    <property type="entry name" value="DUF2853"/>
    <property type="match status" value="1"/>
</dbReference>
<dbReference type="RefSeq" id="WP_068864054.1">
    <property type="nucleotide sequence ID" value="NZ_LZYB01000003.1"/>
</dbReference>
<dbReference type="Gene3D" id="1.10.238.120">
    <property type="entry name" value="Jann4075-like"/>
    <property type="match status" value="1"/>
</dbReference>
<dbReference type="EMBL" id="LZYB01000003">
    <property type="protein sequence ID" value="OBV11348.1"/>
    <property type="molecule type" value="Genomic_DNA"/>
</dbReference>
<name>A0A1A7BFP6_9SPHN</name>
<organism evidence="2 3">
    <name type="scientific">Erythrobacter dokdonensis DSW-74</name>
    <dbReference type="NCBI Taxonomy" id="1300349"/>
    <lineage>
        <taxon>Bacteria</taxon>
        <taxon>Pseudomonadati</taxon>
        <taxon>Pseudomonadota</taxon>
        <taxon>Alphaproteobacteria</taxon>
        <taxon>Sphingomonadales</taxon>
        <taxon>Erythrobacteraceae</taxon>
        <taxon>Erythrobacter/Porphyrobacter group</taxon>
        <taxon>Erythrobacter</taxon>
    </lineage>
</organism>
<dbReference type="InterPro" id="IPR021274">
    <property type="entry name" value="DUF2853"/>
</dbReference>
<evidence type="ECO:0000313" key="2">
    <source>
        <dbReference type="EMBL" id="OBV11348.1"/>
    </source>
</evidence>
<dbReference type="SUPFAM" id="SSF158587">
    <property type="entry name" value="Jann4075-like"/>
    <property type="match status" value="1"/>
</dbReference>
<gene>
    <name evidence="2" type="ORF">I603_1756</name>
</gene>
<dbReference type="InterPro" id="IPR023154">
    <property type="entry name" value="Jann4075-like_sf"/>
</dbReference>
<keyword evidence="1" id="KW-0812">Transmembrane</keyword>
<feature type="transmembrane region" description="Helical" evidence="1">
    <location>
        <begin position="150"/>
        <end position="171"/>
    </location>
</feature>
<keyword evidence="3" id="KW-1185">Reference proteome</keyword>
<comment type="caution">
    <text evidence="2">The sequence shown here is derived from an EMBL/GenBank/DDBJ whole genome shotgun (WGS) entry which is preliminary data.</text>
</comment>
<dbReference type="AlphaFoldDB" id="A0A1A7BFP6"/>
<evidence type="ECO:0000256" key="1">
    <source>
        <dbReference type="SAM" id="Phobius"/>
    </source>
</evidence>
<keyword evidence="1" id="KW-0472">Membrane</keyword>
<accession>A0A1A7BFP6</accession>